<dbReference type="GO" id="GO:0005737">
    <property type="term" value="C:cytoplasm"/>
    <property type="evidence" value="ECO:0007669"/>
    <property type="project" value="InterPro"/>
</dbReference>
<name>A0A344TEF7_9BACT</name>
<dbReference type="PROSITE" id="PS00101">
    <property type="entry name" value="HEXAPEP_TRANSFERASES"/>
    <property type="match status" value="1"/>
</dbReference>
<gene>
    <name evidence="5" type="ORF">DR864_04405</name>
</gene>
<keyword evidence="4" id="KW-0812">Transmembrane</keyword>
<evidence type="ECO:0000256" key="4">
    <source>
        <dbReference type="SAM" id="Phobius"/>
    </source>
</evidence>
<dbReference type="KEGG" id="run:DR864_04405"/>
<dbReference type="PIRSF" id="PIRSF000441">
    <property type="entry name" value="CysE"/>
    <property type="match status" value="1"/>
</dbReference>
<dbReference type="OrthoDB" id="9814490at2"/>
<dbReference type="InterPro" id="IPR011004">
    <property type="entry name" value="Trimer_LpxA-like_sf"/>
</dbReference>
<dbReference type="InterPro" id="IPR005881">
    <property type="entry name" value="Ser_O-AcTrfase"/>
</dbReference>
<accession>A0A344TEF7</accession>
<keyword evidence="1 5" id="KW-0808">Transferase</keyword>
<organism evidence="5 6">
    <name type="scientific">Runella rosea</name>
    <dbReference type="NCBI Taxonomy" id="2259595"/>
    <lineage>
        <taxon>Bacteria</taxon>
        <taxon>Pseudomonadati</taxon>
        <taxon>Bacteroidota</taxon>
        <taxon>Cytophagia</taxon>
        <taxon>Cytophagales</taxon>
        <taxon>Spirosomataceae</taxon>
        <taxon>Runella</taxon>
    </lineage>
</organism>
<dbReference type="Proteomes" id="UP000251993">
    <property type="component" value="Chromosome"/>
</dbReference>
<dbReference type="GO" id="GO:0009001">
    <property type="term" value="F:serine O-acetyltransferase activity"/>
    <property type="evidence" value="ECO:0007669"/>
    <property type="project" value="InterPro"/>
</dbReference>
<dbReference type="InterPro" id="IPR018357">
    <property type="entry name" value="Hexapep_transf_CS"/>
</dbReference>
<sequence>MSFGIFQDWKSNKGNTKGRFIMLLFRINRLRKLNKILNVILLPYGVIYKIVVEWILGVEMGGGVKIGYNLRLLHGQGLVINEKTVIGNNCTLRQNTTIGNNGKQDDCPIIFNNVDIGSNVCIIGGVVIGNNVRIGAGTIIVKNIPDNCSVVGNPSRIIKKM</sequence>
<dbReference type="AlphaFoldDB" id="A0A344TEF7"/>
<proteinExistence type="predicted"/>
<protein>
    <submittedName>
        <fullName evidence="5">Serine acetyltransferase</fullName>
    </submittedName>
</protein>
<keyword evidence="4" id="KW-0472">Membrane</keyword>
<dbReference type="PANTHER" id="PTHR42811">
    <property type="entry name" value="SERINE ACETYLTRANSFERASE"/>
    <property type="match status" value="1"/>
</dbReference>
<evidence type="ECO:0000256" key="1">
    <source>
        <dbReference type="ARBA" id="ARBA00022679"/>
    </source>
</evidence>
<dbReference type="Gene3D" id="2.160.10.10">
    <property type="entry name" value="Hexapeptide repeat proteins"/>
    <property type="match status" value="1"/>
</dbReference>
<reference evidence="5 6" key="1">
    <citation type="submission" date="2018-07" db="EMBL/GenBank/DDBJ databases">
        <title>Genome sequencing of Runella.</title>
        <authorList>
            <person name="Baek M.-G."/>
            <person name="Yi H."/>
        </authorList>
    </citation>
    <scope>NUCLEOTIDE SEQUENCE [LARGE SCALE GENOMIC DNA]</scope>
    <source>
        <strain evidence="5 6">HYN0085</strain>
    </source>
</reference>
<feature type="transmembrane region" description="Helical" evidence="4">
    <location>
        <begin position="36"/>
        <end position="56"/>
    </location>
</feature>
<dbReference type="InterPro" id="IPR045304">
    <property type="entry name" value="LbH_SAT"/>
</dbReference>
<keyword evidence="2" id="KW-0677">Repeat</keyword>
<dbReference type="EMBL" id="CP030850">
    <property type="protein sequence ID" value="AXE17028.1"/>
    <property type="molecule type" value="Genomic_DNA"/>
</dbReference>
<evidence type="ECO:0000256" key="2">
    <source>
        <dbReference type="ARBA" id="ARBA00022737"/>
    </source>
</evidence>
<keyword evidence="3" id="KW-0012">Acyltransferase</keyword>
<keyword evidence="6" id="KW-1185">Reference proteome</keyword>
<evidence type="ECO:0000313" key="5">
    <source>
        <dbReference type="EMBL" id="AXE17028.1"/>
    </source>
</evidence>
<keyword evidence="4" id="KW-1133">Transmembrane helix</keyword>
<dbReference type="SUPFAM" id="SSF51161">
    <property type="entry name" value="Trimeric LpxA-like enzymes"/>
    <property type="match status" value="1"/>
</dbReference>
<dbReference type="RefSeq" id="WP_114065814.1">
    <property type="nucleotide sequence ID" value="NZ_CP030850.1"/>
</dbReference>
<evidence type="ECO:0000256" key="3">
    <source>
        <dbReference type="ARBA" id="ARBA00023315"/>
    </source>
</evidence>
<dbReference type="CDD" id="cd03354">
    <property type="entry name" value="LbH_SAT"/>
    <property type="match status" value="1"/>
</dbReference>
<dbReference type="GO" id="GO:0006535">
    <property type="term" value="P:cysteine biosynthetic process from serine"/>
    <property type="evidence" value="ECO:0007669"/>
    <property type="project" value="InterPro"/>
</dbReference>
<evidence type="ECO:0000313" key="6">
    <source>
        <dbReference type="Proteomes" id="UP000251993"/>
    </source>
</evidence>